<gene>
    <name evidence="1" type="ordered locus">Bresu_1757</name>
</gene>
<name>D9QHA2_BRESC</name>
<reference evidence="2" key="1">
    <citation type="journal article" date="2011" name="J. Bacteriol.">
        <title>Genome sequences of eight morphologically diverse alphaproteobacteria.</title>
        <authorList>
            <consortium name="US DOE Joint Genome Institute"/>
            <person name="Brown P.J."/>
            <person name="Kysela D.T."/>
            <person name="Buechlein A."/>
            <person name="Hemmerich C."/>
            <person name="Brun Y.V."/>
        </authorList>
    </citation>
    <scope>NUCLEOTIDE SEQUENCE [LARGE SCALE GENOMIC DNA]</scope>
    <source>
        <strain evidence="2">ATCC 15264 / DSM 4735 / LMG 14903 / NBRC 16000 / CB 81</strain>
    </source>
</reference>
<organism evidence="1 2">
    <name type="scientific">Brevundimonas subvibrioides (strain ATCC 15264 / DSM 4735 / LMG 14903 / NBRC 16000 / CB 81)</name>
    <name type="common">Caulobacter subvibrioides</name>
    <dbReference type="NCBI Taxonomy" id="633149"/>
    <lineage>
        <taxon>Bacteria</taxon>
        <taxon>Pseudomonadati</taxon>
        <taxon>Pseudomonadota</taxon>
        <taxon>Alphaproteobacteria</taxon>
        <taxon>Caulobacterales</taxon>
        <taxon>Caulobacteraceae</taxon>
        <taxon>Brevundimonas</taxon>
    </lineage>
</organism>
<evidence type="ECO:0000313" key="1">
    <source>
        <dbReference type="EMBL" id="ADL01068.1"/>
    </source>
</evidence>
<proteinExistence type="predicted"/>
<accession>D9QHA2</accession>
<sequence length="45" mass="4813">MTMCMAASRVGSVSPAHMDLLADVGLELADKNDWSELEAWISGFG</sequence>
<dbReference type="InParanoid" id="D9QHA2"/>
<keyword evidence="2" id="KW-1185">Reference proteome</keyword>
<evidence type="ECO:0000313" key="2">
    <source>
        <dbReference type="Proteomes" id="UP000002696"/>
    </source>
</evidence>
<dbReference type="Proteomes" id="UP000002696">
    <property type="component" value="Chromosome"/>
</dbReference>
<protein>
    <submittedName>
        <fullName evidence="1">Uncharacterized protein</fullName>
    </submittedName>
</protein>
<dbReference type="AlphaFoldDB" id="D9QHA2"/>
<dbReference type="EMBL" id="CP002102">
    <property type="protein sequence ID" value="ADL01068.1"/>
    <property type="molecule type" value="Genomic_DNA"/>
</dbReference>
<dbReference type="STRING" id="633149.Bresu_1757"/>
<dbReference type="KEGG" id="bsb:Bresu_1757"/>
<dbReference type="HOGENOM" id="CLU_3196910_0_0_5"/>